<evidence type="ECO:0000313" key="3">
    <source>
        <dbReference type="EMBL" id="PRY99167.1"/>
    </source>
</evidence>
<dbReference type="PRINTS" id="PR00080">
    <property type="entry name" value="SDRFAMILY"/>
</dbReference>
<dbReference type="OrthoDB" id="9803628at2"/>
<dbReference type="InterPro" id="IPR036291">
    <property type="entry name" value="NAD(P)-bd_dom_sf"/>
</dbReference>
<dbReference type="InterPro" id="IPR002347">
    <property type="entry name" value="SDR_fam"/>
</dbReference>
<evidence type="ECO:0000313" key="4">
    <source>
        <dbReference type="Proteomes" id="UP000238308"/>
    </source>
</evidence>
<dbReference type="SUPFAM" id="SSF51735">
    <property type="entry name" value="NAD(P)-binding Rossmann-fold domains"/>
    <property type="match status" value="1"/>
</dbReference>
<organism evidence="3 4">
    <name type="scientific">Jezberella montanilacus</name>
    <dbReference type="NCBI Taxonomy" id="323426"/>
    <lineage>
        <taxon>Bacteria</taxon>
        <taxon>Pseudomonadati</taxon>
        <taxon>Pseudomonadota</taxon>
        <taxon>Betaproteobacteria</taxon>
        <taxon>Burkholderiales</taxon>
        <taxon>Alcaligenaceae</taxon>
        <taxon>Jezberella</taxon>
    </lineage>
</organism>
<dbReference type="CDD" id="cd05233">
    <property type="entry name" value="SDR_c"/>
    <property type="match status" value="1"/>
</dbReference>
<sequence>MKTYPNCHMPDDNYVHPYHDLNGAEVLITGGRGTLGAATAEAFAKLGAKVWCLDVSPVPASDSPNIVHRQADVTDRASLEKIQKEIAQGPGLNVLINAHGIQIRTDFAGCDEETWMKLTDVNLNGVYRSCQVFGSPMRQKGGSIVNIGSVNGVVVSGKGTPYGIQKAAVSFMTKVLAVEWAPAVRVNAIAPTAIPSNMTSDLFVNSVYLEKKLPTIPLQRIGSTEDIAHAIVFLSSAASGLITGHTLVMDGGISLI</sequence>
<protein>
    <submittedName>
        <fullName evidence="3">NAD(P)-dependent dehydrogenase (Short-subunit alcohol dehydrogenase family)</fullName>
    </submittedName>
</protein>
<dbReference type="RefSeq" id="WP_106226499.1">
    <property type="nucleotide sequence ID" value="NZ_PVTV01000011.1"/>
</dbReference>
<dbReference type="PRINTS" id="PR00081">
    <property type="entry name" value="GDHRDH"/>
</dbReference>
<dbReference type="PANTHER" id="PTHR42760">
    <property type="entry name" value="SHORT-CHAIN DEHYDROGENASES/REDUCTASES FAMILY MEMBER"/>
    <property type="match status" value="1"/>
</dbReference>
<dbReference type="Gene3D" id="3.40.50.720">
    <property type="entry name" value="NAD(P)-binding Rossmann-like Domain"/>
    <property type="match status" value="1"/>
</dbReference>
<gene>
    <name evidence="3" type="ORF">BCM14_0609</name>
</gene>
<accession>A0A2T0XJU3</accession>
<comment type="caution">
    <text evidence="3">The sequence shown here is derived from an EMBL/GenBank/DDBJ whole genome shotgun (WGS) entry which is preliminary data.</text>
</comment>
<dbReference type="AlphaFoldDB" id="A0A2T0XJU3"/>
<dbReference type="GO" id="GO:0016616">
    <property type="term" value="F:oxidoreductase activity, acting on the CH-OH group of donors, NAD or NADP as acceptor"/>
    <property type="evidence" value="ECO:0007669"/>
    <property type="project" value="TreeGrafter"/>
</dbReference>
<keyword evidence="4" id="KW-1185">Reference proteome</keyword>
<evidence type="ECO:0000256" key="2">
    <source>
        <dbReference type="ARBA" id="ARBA00023002"/>
    </source>
</evidence>
<proteinExistence type="inferred from homology"/>
<dbReference type="PANTHER" id="PTHR42760:SF115">
    <property type="entry name" value="3-OXOACYL-[ACYL-CARRIER-PROTEIN] REDUCTASE FABG"/>
    <property type="match status" value="1"/>
</dbReference>
<comment type="similarity">
    <text evidence="1">Belongs to the short-chain dehydrogenases/reductases (SDR) family.</text>
</comment>
<name>A0A2T0XJU3_9BURK</name>
<reference evidence="3 4" key="1">
    <citation type="submission" date="2018-03" db="EMBL/GenBank/DDBJ databases">
        <title>Genomic Encyclopedia of Type Strains, Phase III (KMG-III): the genomes of soil and plant-associated and newly described type strains.</title>
        <authorList>
            <person name="Whitman W."/>
        </authorList>
    </citation>
    <scope>NUCLEOTIDE SEQUENCE [LARGE SCALE GENOMIC DNA]</scope>
    <source>
        <strain evidence="3 4">MWH-P2sevCIIIb</strain>
    </source>
</reference>
<dbReference type="Proteomes" id="UP000238308">
    <property type="component" value="Unassembled WGS sequence"/>
</dbReference>
<dbReference type="EMBL" id="PVTV01000011">
    <property type="protein sequence ID" value="PRY99167.1"/>
    <property type="molecule type" value="Genomic_DNA"/>
</dbReference>
<evidence type="ECO:0000256" key="1">
    <source>
        <dbReference type="ARBA" id="ARBA00006484"/>
    </source>
</evidence>
<keyword evidence="2" id="KW-0560">Oxidoreductase</keyword>
<dbReference type="Pfam" id="PF13561">
    <property type="entry name" value="adh_short_C2"/>
    <property type="match status" value="1"/>
</dbReference>